<gene>
    <name evidence="20" type="ORF">Pcinc_011709</name>
</gene>
<evidence type="ECO:0000259" key="19">
    <source>
        <dbReference type="PROSITE" id="PS50106"/>
    </source>
</evidence>
<keyword evidence="11" id="KW-0720">Serine protease</keyword>
<evidence type="ECO:0000256" key="1">
    <source>
        <dbReference type="ARBA" id="ARBA00001760"/>
    </source>
</evidence>
<evidence type="ECO:0000256" key="3">
    <source>
        <dbReference type="ARBA" id="ARBA00004375"/>
    </source>
</evidence>
<dbReference type="GO" id="GO:0005758">
    <property type="term" value="C:mitochondrial intermembrane space"/>
    <property type="evidence" value="ECO:0007669"/>
    <property type="project" value="UniProtKB-SubCell"/>
</dbReference>
<evidence type="ECO:0000256" key="12">
    <source>
        <dbReference type="ARBA" id="ARBA00022946"/>
    </source>
</evidence>
<dbReference type="GO" id="GO:0031966">
    <property type="term" value="C:mitochondrial membrane"/>
    <property type="evidence" value="ECO:0007669"/>
    <property type="project" value="UniProtKB-SubCell"/>
</dbReference>
<evidence type="ECO:0000256" key="9">
    <source>
        <dbReference type="ARBA" id="ARBA00022703"/>
    </source>
</evidence>
<keyword evidence="7" id="KW-0645">Protease</keyword>
<evidence type="ECO:0000256" key="2">
    <source>
        <dbReference type="ARBA" id="ARBA00004304"/>
    </source>
</evidence>
<keyword evidence="9" id="KW-0053">Apoptosis</keyword>
<evidence type="ECO:0000256" key="17">
    <source>
        <dbReference type="ARBA" id="ARBA00029644"/>
    </source>
</evidence>
<comment type="function">
    <text evidence="18">Serine protease that shows proteolytic activity against a non-specific substrate beta-casein. Promotes or induces cell death either by direct binding to and inhibition of BIRC proteins (also called inhibitor of apoptosis proteins, IAPs), leading to an increase in caspase activity, or by a BIRC inhibition-independent, caspase-independent and serine protease activity-dependent mechanism. Can antagonize antiapoptotic activity of th/Diap1 by directly inducing the degradation of th/Diap1.</text>
</comment>
<keyword evidence="12" id="KW-0809">Transit peptide</keyword>
<feature type="domain" description="PDZ" evidence="19">
    <location>
        <begin position="365"/>
        <end position="452"/>
    </location>
</feature>
<dbReference type="GO" id="GO:0043065">
    <property type="term" value="P:positive regulation of apoptotic process"/>
    <property type="evidence" value="ECO:0007669"/>
    <property type="project" value="UniProtKB-ARBA"/>
</dbReference>
<evidence type="ECO:0000256" key="4">
    <source>
        <dbReference type="ARBA" id="ARBA00010541"/>
    </source>
</evidence>
<dbReference type="SUPFAM" id="SSF50156">
    <property type="entry name" value="PDZ domain-like"/>
    <property type="match status" value="1"/>
</dbReference>
<evidence type="ECO:0000256" key="13">
    <source>
        <dbReference type="ARBA" id="ARBA00022989"/>
    </source>
</evidence>
<keyword evidence="16" id="KW-0865">Zymogen</keyword>
<evidence type="ECO:0000256" key="15">
    <source>
        <dbReference type="ARBA" id="ARBA00023136"/>
    </source>
</evidence>
<dbReference type="AlphaFoldDB" id="A0AAE1G0R9"/>
<evidence type="ECO:0000256" key="10">
    <source>
        <dbReference type="ARBA" id="ARBA00022801"/>
    </source>
</evidence>
<dbReference type="InterPro" id="IPR009003">
    <property type="entry name" value="Peptidase_S1_PA"/>
</dbReference>
<dbReference type="SMART" id="SM00228">
    <property type="entry name" value="PDZ"/>
    <property type="match status" value="1"/>
</dbReference>
<comment type="catalytic activity">
    <reaction evidence="1">
        <text>Cleavage of non-polar aliphatic amino-acids at the P1 position, with a preference for Val, Ile and Met. At the P2 and P3 positions, Arg is selected most strongly with a secondary preference for other hydrophilic residues.</text>
        <dbReference type="EC" id="3.4.21.108"/>
    </reaction>
</comment>
<dbReference type="InterPro" id="IPR001478">
    <property type="entry name" value="PDZ"/>
</dbReference>
<dbReference type="PRINTS" id="PR00834">
    <property type="entry name" value="PROTEASES2C"/>
</dbReference>
<evidence type="ECO:0000256" key="7">
    <source>
        <dbReference type="ARBA" id="ARBA00022670"/>
    </source>
</evidence>
<dbReference type="PANTHER" id="PTHR22939:SF129">
    <property type="entry name" value="SERINE PROTEASE HTRA2, MITOCHONDRIAL"/>
    <property type="match status" value="1"/>
</dbReference>
<comment type="caution">
    <text evidence="20">The sequence shown here is derived from an EMBL/GenBank/DDBJ whole genome shotgun (WGS) entry which is preliminary data.</text>
</comment>
<dbReference type="Proteomes" id="UP001286313">
    <property type="component" value="Unassembled WGS sequence"/>
</dbReference>
<evidence type="ECO:0000256" key="16">
    <source>
        <dbReference type="ARBA" id="ARBA00023145"/>
    </source>
</evidence>
<keyword evidence="8" id="KW-0812">Transmembrane</keyword>
<dbReference type="SUPFAM" id="SSF50494">
    <property type="entry name" value="Trypsin-like serine proteases"/>
    <property type="match status" value="1"/>
</dbReference>
<keyword evidence="14" id="KW-0496">Mitochondrion</keyword>
<dbReference type="GO" id="GO:0007005">
    <property type="term" value="P:mitochondrion organization"/>
    <property type="evidence" value="ECO:0007669"/>
    <property type="project" value="UniProtKB-ARBA"/>
</dbReference>
<dbReference type="Pfam" id="PF17820">
    <property type="entry name" value="PDZ_6"/>
    <property type="match status" value="1"/>
</dbReference>
<evidence type="ECO:0000256" key="8">
    <source>
        <dbReference type="ARBA" id="ARBA00022692"/>
    </source>
</evidence>
<dbReference type="GO" id="GO:0004252">
    <property type="term" value="F:serine-type endopeptidase activity"/>
    <property type="evidence" value="ECO:0007669"/>
    <property type="project" value="InterPro"/>
</dbReference>
<dbReference type="InterPro" id="IPR036034">
    <property type="entry name" value="PDZ_sf"/>
</dbReference>
<evidence type="ECO:0000256" key="5">
    <source>
        <dbReference type="ARBA" id="ARBA00013033"/>
    </source>
</evidence>
<comment type="similarity">
    <text evidence="4">Belongs to the peptidase S1C family.</text>
</comment>
<name>A0AAE1G0R9_PETCI</name>
<dbReference type="GO" id="GO:0006508">
    <property type="term" value="P:proteolysis"/>
    <property type="evidence" value="ECO:0007669"/>
    <property type="project" value="UniProtKB-KW"/>
</dbReference>
<dbReference type="FunFam" id="2.40.10.120:FF:000004">
    <property type="entry name" value="Serine protease HTRA2, mitochondrial"/>
    <property type="match status" value="1"/>
</dbReference>
<evidence type="ECO:0000313" key="21">
    <source>
        <dbReference type="Proteomes" id="UP001286313"/>
    </source>
</evidence>
<reference evidence="20" key="1">
    <citation type="submission" date="2023-10" db="EMBL/GenBank/DDBJ databases">
        <title>Genome assemblies of two species of porcelain crab, Petrolisthes cinctipes and Petrolisthes manimaculis (Anomura: Porcellanidae).</title>
        <authorList>
            <person name="Angst P."/>
        </authorList>
    </citation>
    <scope>NUCLEOTIDE SEQUENCE</scope>
    <source>
        <strain evidence="20">PB745_01</strain>
        <tissue evidence="20">Gill</tissue>
    </source>
</reference>
<proteinExistence type="inferred from homology"/>
<protein>
    <recommendedName>
        <fullName evidence="6">Serine protease HTRA2, mitochondrial</fullName>
        <ecNumber evidence="5">3.4.21.108</ecNumber>
    </recommendedName>
    <alternativeName>
        <fullName evidence="17">High temperature requirement protein A2</fullName>
    </alternativeName>
</protein>
<dbReference type="Gene3D" id="2.40.10.120">
    <property type="match status" value="1"/>
</dbReference>
<dbReference type="PANTHER" id="PTHR22939">
    <property type="entry name" value="SERINE PROTEASE FAMILY S1C HTRA-RELATED"/>
    <property type="match status" value="1"/>
</dbReference>
<comment type="subcellular location">
    <subcellularLocation>
        <location evidence="3">Mitochondrion intermembrane space</location>
        <topology evidence="3">Single-pass membrane protein</topology>
    </subcellularLocation>
    <subcellularLocation>
        <location evidence="2">Mitochondrion membrane</location>
        <topology evidence="2">Single-pass membrane protein</topology>
    </subcellularLocation>
</comment>
<keyword evidence="10" id="KW-0378">Hydrolase</keyword>
<dbReference type="InterPro" id="IPR001940">
    <property type="entry name" value="Peptidase_S1C"/>
</dbReference>
<sequence>MLLPIRGLRWGIKHTQGRKCYMRLLASSLQLYIPSTRNSTLTTAASESQTSKAPLFLNTSTCTYQDGQYKGKLPFIRIAVGFGVGLFIGGKLKTYYEEKSKIDKSLCHIFPTVYAANPLSVPKPSDVDKSQDETKSVSKRMIYNFIADAVEKASDKVVYIDIKDSRRRRQYQSITNGSGFIISEDGLILTNAHLVTNRPRSSVVMVRLHNGLEYEGVVEEIDAISDLALIRINCGKLSPVRLGKSCDLRPGEFVAALGSPLSLSNTVTAGVVSSVGRCSKELGLKGKDIQYIQTDAAITFGNSGGPLINMDGEVIGINSMTVTSGISFAIPIDYAKEFIVKAEKKLSELSKYPESRTPDRRRYLGITMLTLTQNILLELQARGNAPQTSPTSITHGIFIWRVVVGSPAYQAGLQPGDIVTHINNHEIHSSRDVYKYLEERGDLSMTVIRNGQRYSVTVAPEE</sequence>
<evidence type="ECO:0000313" key="20">
    <source>
        <dbReference type="EMBL" id="KAK3883980.1"/>
    </source>
</evidence>
<dbReference type="InterPro" id="IPR041489">
    <property type="entry name" value="PDZ_6"/>
</dbReference>
<dbReference type="PROSITE" id="PS50106">
    <property type="entry name" value="PDZ"/>
    <property type="match status" value="1"/>
</dbReference>
<keyword evidence="21" id="KW-1185">Reference proteome</keyword>
<dbReference type="GO" id="GO:0006915">
    <property type="term" value="P:apoptotic process"/>
    <property type="evidence" value="ECO:0007669"/>
    <property type="project" value="UniProtKB-KW"/>
</dbReference>
<evidence type="ECO:0000256" key="6">
    <source>
        <dbReference type="ARBA" id="ARBA00016929"/>
    </source>
</evidence>
<keyword evidence="15" id="KW-0472">Membrane</keyword>
<keyword evidence="13" id="KW-1133">Transmembrane helix</keyword>
<organism evidence="20 21">
    <name type="scientific">Petrolisthes cinctipes</name>
    <name type="common">Flat porcelain crab</name>
    <dbReference type="NCBI Taxonomy" id="88211"/>
    <lineage>
        <taxon>Eukaryota</taxon>
        <taxon>Metazoa</taxon>
        <taxon>Ecdysozoa</taxon>
        <taxon>Arthropoda</taxon>
        <taxon>Crustacea</taxon>
        <taxon>Multicrustacea</taxon>
        <taxon>Malacostraca</taxon>
        <taxon>Eumalacostraca</taxon>
        <taxon>Eucarida</taxon>
        <taxon>Decapoda</taxon>
        <taxon>Pleocyemata</taxon>
        <taxon>Anomura</taxon>
        <taxon>Galatheoidea</taxon>
        <taxon>Porcellanidae</taxon>
        <taxon>Petrolisthes</taxon>
    </lineage>
</organism>
<dbReference type="Pfam" id="PF13365">
    <property type="entry name" value="Trypsin_2"/>
    <property type="match status" value="1"/>
</dbReference>
<dbReference type="EMBL" id="JAWQEG010000926">
    <property type="protein sequence ID" value="KAK3883980.1"/>
    <property type="molecule type" value="Genomic_DNA"/>
</dbReference>
<evidence type="ECO:0000256" key="18">
    <source>
        <dbReference type="ARBA" id="ARBA00035606"/>
    </source>
</evidence>
<dbReference type="EC" id="3.4.21.108" evidence="5"/>
<evidence type="ECO:0000256" key="14">
    <source>
        <dbReference type="ARBA" id="ARBA00023128"/>
    </source>
</evidence>
<accession>A0AAE1G0R9</accession>
<evidence type="ECO:0000256" key="11">
    <source>
        <dbReference type="ARBA" id="ARBA00022825"/>
    </source>
</evidence>
<dbReference type="Gene3D" id="2.30.42.10">
    <property type="match status" value="1"/>
</dbReference>